<organism evidence="3 4">
    <name type="scientific">Parthenolecanium corni</name>
    <dbReference type="NCBI Taxonomy" id="536013"/>
    <lineage>
        <taxon>Eukaryota</taxon>
        <taxon>Metazoa</taxon>
        <taxon>Ecdysozoa</taxon>
        <taxon>Arthropoda</taxon>
        <taxon>Hexapoda</taxon>
        <taxon>Insecta</taxon>
        <taxon>Pterygota</taxon>
        <taxon>Neoptera</taxon>
        <taxon>Paraneoptera</taxon>
        <taxon>Hemiptera</taxon>
        <taxon>Sternorrhyncha</taxon>
        <taxon>Coccoidea</taxon>
        <taxon>Coccidae</taxon>
        <taxon>Parthenolecanium</taxon>
    </lineage>
</organism>
<feature type="compositionally biased region" description="Basic and acidic residues" evidence="1">
    <location>
        <begin position="354"/>
        <end position="378"/>
    </location>
</feature>
<dbReference type="InterPro" id="IPR035445">
    <property type="entry name" value="GYF-like_dom_sf"/>
</dbReference>
<proteinExistence type="predicted"/>
<dbReference type="PROSITE" id="PS50829">
    <property type="entry name" value="GYF"/>
    <property type="match status" value="1"/>
</dbReference>
<sequence>MTDSMQFGPEWLRNLSQQANENNMAIPKYQLAEHRYGREEMLALRDKSMFAPEPLRSISALYVEKIQSPLALIQMSEEETRIWNSSVVTENISRGLSKSISNNLTSVNPISMSSGGNTGLSRGRGTSVDRGRGRGTRGGTYHYNNRNFSEEGTDPSNPNTAFGRPRIFDRSQSHNSERNWSERNGNADYNDWNGYNNNNAENGLSTSPRKDFGSNIRVTSRKDTNWRRRPGKDEDDSWRSSRHGRGYTNWREGGERDREKEKDIEGSEPNKDRRWMSRVVGMHSQTNRRNSENKENNLPEWATEIPSEIGGSFDSSGAFHGLNSDEEESLREKECEKPKNEHSKSKKSSATNEVSHRVDHNDMKTVNDQKKNKMKEKSSVASRNTSKKSKDQELSDLQECPSIDEIENYLQECASESFTRVTDEPKSQKQQQTLPQQLPQRLPQQQLKQSQQQSSPPVQHRKEAIPNTPDDYLNINSKKDKISDTNGSSGQEIRKQKNQDAISQSRCNLEFEAASSSAFDSNESGYPNLNREKSSVSNVDSRMLMTPMDILSHEVSLLRQKNSIDKGFNLSTVNVGPKEKEEELGGIVGDVVSELLAEEKSDDIKRLKNMNRWYYRDPQCVVQGPFTSIEMAEWYRLGYFHDNSLLVRRACESNYYPLQKLVSMYGNAPFENVTSQNIDNYAPRLPVNVMGSDGIPHANMTDDALLLSQPNPYYDILYARQQQALAANKRQLPPTVDELKSIYEQQRLISSHVGNRADASSAIPAATPLVPGFMHPIIPPSPSNSHSLVLLLNQIQQQQQQQQLQQHLLQQRLQQQQLQQHQQQTHQLQHPLQSAHQPQQHQQQTQKSPQQDVKSDRVQGNLMSHVEHPLQQLMHKVNSLSTSNQIPLGQPQVSNYLQSLSTDAVQPNATPSVPTDDNQSSNAIHNLLKQLGISETQSKQIDSVWGPSNSSTVPILNNTFNAQLWCSQVGRIGPTNAANSGSWITEGVPTTTAMKTEQQIIESFMKDMERKQDDGKKEIEAADAKRRQIASKIGKTSLVTSPKEREAEIKLDEEKKAKREEEKRKRRQEEEGRLRKIEEEQRKKSVEDAKRREEERRRKEEEKRKKEEEKEHKRKAEEEKKKLEQKRKEAEDVQRKQTNAVRRLKEQQATATANDKSSKSAVTVEISTDQQPKAQKQTANASSGNKQLSKSQSGIVEDSKKQNAECNRVPTTEDRSVNKQLAKSKSTPSVPTQGQKTSEAEKKEKKKKEKNNTTVSAWADQKKITNVKSLAEIQAEEQKQLAKQIEKERNERLLQQQQAAITAQAAKDAANVNIWNSQNQPWKTNSTWTSAVSSSSSSTFNNKNEPPVSGKAWNEQNRVTSAAAANSVNKHQPTTANAAASNAANKSAPGNANAVAKTTLSSKSKQKKEDPASKKSASLTLAIPKNDELSKWGVKALSSLKPSVDVPTFIAFLREVESPNDVMEYVTDYLGDGKEIKSFVKQFLEKRSVLMPAGSASVTFNATVTSTVSGSSVAKKNKKKSEEIPSNTTKEPVKQPASKQNSLEFTEVKGKMKKNKKKPMLRLDNAFLGFNVTAAPDRINVGDRDYGEDLY</sequence>
<feature type="compositionally biased region" description="Basic and acidic residues" evidence="1">
    <location>
        <begin position="330"/>
        <end position="343"/>
    </location>
</feature>
<dbReference type="Gene3D" id="3.30.1490.40">
    <property type="match status" value="1"/>
</dbReference>
<feature type="compositionally biased region" description="Low complexity" evidence="1">
    <location>
        <begin position="822"/>
        <end position="851"/>
    </location>
</feature>
<feature type="compositionally biased region" description="Polar residues" evidence="1">
    <location>
        <begin position="1354"/>
        <end position="1375"/>
    </location>
</feature>
<feature type="compositionally biased region" description="Low complexity" evidence="1">
    <location>
        <begin position="441"/>
        <end position="458"/>
    </location>
</feature>
<feature type="region of interest" description="Disordered" evidence="1">
    <location>
        <begin position="102"/>
        <end position="185"/>
    </location>
</feature>
<keyword evidence="4" id="KW-1185">Reference proteome</keyword>
<name>A0AAN9TRT2_9HEMI</name>
<dbReference type="CDD" id="cd00072">
    <property type="entry name" value="GYF"/>
    <property type="match status" value="1"/>
</dbReference>
<evidence type="ECO:0000313" key="4">
    <source>
        <dbReference type="Proteomes" id="UP001367676"/>
    </source>
</evidence>
<feature type="compositionally biased region" description="Basic and acidic residues" evidence="1">
    <location>
        <begin position="166"/>
        <end position="181"/>
    </location>
</feature>
<dbReference type="EMBL" id="JBBCAQ010000006">
    <property type="protein sequence ID" value="KAK7603041.1"/>
    <property type="molecule type" value="Genomic_DNA"/>
</dbReference>
<feature type="domain" description="GYF" evidence="2">
    <location>
        <begin position="610"/>
        <end position="659"/>
    </location>
</feature>
<feature type="compositionally biased region" description="Basic and acidic residues" evidence="1">
    <location>
        <begin position="1042"/>
        <end position="1135"/>
    </location>
</feature>
<dbReference type="PANTHER" id="PTHR14445">
    <property type="entry name" value="GRB10 INTERACTING GYF PROTEIN"/>
    <property type="match status" value="1"/>
</dbReference>
<dbReference type="InterPro" id="IPR003169">
    <property type="entry name" value="GYF"/>
</dbReference>
<feature type="compositionally biased region" description="Basic and acidic residues" evidence="1">
    <location>
        <begin position="252"/>
        <end position="275"/>
    </location>
</feature>
<gene>
    <name evidence="3" type="ORF">V9T40_003040</name>
</gene>
<feature type="compositionally biased region" description="Polar residues" evidence="1">
    <location>
        <begin position="1218"/>
        <end position="1237"/>
    </location>
</feature>
<evidence type="ECO:0000313" key="3">
    <source>
        <dbReference type="EMBL" id="KAK7603041.1"/>
    </source>
</evidence>
<dbReference type="Proteomes" id="UP001367676">
    <property type="component" value="Unassembled WGS sequence"/>
</dbReference>
<evidence type="ECO:0000256" key="1">
    <source>
        <dbReference type="SAM" id="MobiDB-lite"/>
    </source>
</evidence>
<feature type="region of interest" description="Disordered" evidence="1">
    <location>
        <begin position="1316"/>
        <end position="1418"/>
    </location>
</feature>
<feature type="compositionally biased region" description="Low complexity" evidence="1">
    <location>
        <begin position="1324"/>
        <end position="1344"/>
    </location>
</feature>
<feature type="region of interest" description="Disordered" evidence="1">
    <location>
        <begin position="199"/>
        <end position="400"/>
    </location>
</feature>
<dbReference type="PANTHER" id="PTHR14445:SF36">
    <property type="entry name" value="FI03272P-RELATED"/>
    <property type="match status" value="1"/>
</dbReference>
<dbReference type="InterPro" id="IPR051640">
    <property type="entry name" value="GRB10-interact_GYF"/>
</dbReference>
<reference evidence="3 4" key="1">
    <citation type="submission" date="2024-03" db="EMBL/GenBank/DDBJ databases">
        <title>Adaptation during the transition from Ophiocordyceps entomopathogen to insect associate is accompanied by gene loss and intensified selection.</title>
        <authorList>
            <person name="Ward C.M."/>
            <person name="Onetto C.A."/>
            <person name="Borneman A.R."/>
        </authorList>
    </citation>
    <scope>NUCLEOTIDE SEQUENCE [LARGE SCALE GENOMIC DNA]</scope>
    <source>
        <strain evidence="3">AWRI1</strain>
        <tissue evidence="3">Single Adult Female</tissue>
    </source>
</reference>
<accession>A0AAN9TRT2</accession>
<feature type="compositionally biased region" description="Low complexity" evidence="1">
    <location>
        <begin position="1376"/>
        <end position="1394"/>
    </location>
</feature>
<feature type="region of interest" description="Disordered" evidence="1">
    <location>
        <begin position="822"/>
        <end position="856"/>
    </location>
</feature>
<dbReference type="Pfam" id="PF02213">
    <property type="entry name" value="GYF"/>
    <property type="match status" value="1"/>
</dbReference>
<comment type="caution">
    <text evidence="3">The sequence shown here is derived from an EMBL/GenBank/DDBJ whole genome shotgun (WGS) entry which is preliminary data.</text>
</comment>
<feature type="region of interest" description="Disordered" evidence="1">
    <location>
        <begin position="1511"/>
        <end position="1557"/>
    </location>
</feature>
<protein>
    <recommendedName>
        <fullName evidence="2">GYF domain-containing protein</fullName>
    </recommendedName>
</protein>
<feature type="compositionally biased region" description="Polar residues" evidence="1">
    <location>
        <begin position="1147"/>
        <end position="1194"/>
    </location>
</feature>
<feature type="compositionally biased region" description="Polar residues" evidence="1">
    <location>
        <begin position="102"/>
        <end position="115"/>
    </location>
</feature>
<feature type="region of interest" description="Disordered" evidence="1">
    <location>
        <begin position="441"/>
        <end position="501"/>
    </location>
</feature>
<evidence type="ECO:0000259" key="2">
    <source>
        <dbReference type="PROSITE" id="PS50829"/>
    </source>
</evidence>
<dbReference type="GO" id="GO:0005829">
    <property type="term" value="C:cytosol"/>
    <property type="evidence" value="ECO:0007669"/>
    <property type="project" value="TreeGrafter"/>
</dbReference>
<dbReference type="SUPFAM" id="SSF55277">
    <property type="entry name" value="GYF domain"/>
    <property type="match status" value="1"/>
</dbReference>
<feature type="region of interest" description="Disordered" evidence="1">
    <location>
        <begin position="1032"/>
        <end position="1257"/>
    </location>
</feature>
<dbReference type="SMART" id="SM00444">
    <property type="entry name" value="GYF"/>
    <property type="match status" value="1"/>
</dbReference>